<dbReference type="OrthoDB" id="2059998at2"/>
<keyword evidence="2" id="KW-1185">Reference proteome</keyword>
<gene>
    <name evidence="1" type="ORF">KGMB03357_11750</name>
</gene>
<proteinExistence type="predicted"/>
<sequence length="100" mass="11461">MYDFTKPKQKTLPVKLKNGKVIVLLPPNGYVLEAISEMQSADEAEAVKNIYSVFQQLLNQNKSGFKISRNDILSYDVEEIQDFIANEYMDFVLSIQKDPN</sequence>
<accession>A0A401LDJ9</accession>
<dbReference type="EMBL" id="BHVZ01000002">
    <property type="protein sequence ID" value="GCB29514.1"/>
    <property type="molecule type" value="Genomic_DNA"/>
</dbReference>
<name>A0A401LDJ9_9FIRM</name>
<protein>
    <submittedName>
        <fullName evidence="1">Uncharacterized protein</fullName>
    </submittedName>
</protein>
<evidence type="ECO:0000313" key="1">
    <source>
        <dbReference type="EMBL" id="GCB29514.1"/>
    </source>
</evidence>
<dbReference type="AlphaFoldDB" id="A0A401LDJ9"/>
<organism evidence="1 2">
    <name type="scientific">Anaerotignum faecicola</name>
    <dbReference type="NCBI Taxonomy" id="2358141"/>
    <lineage>
        <taxon>Bacteria</taxon>
        <taxon>Bacillati</taxon>
        <taxon>Bacillota</taxon>
        <taxon>Clostridia</taxon>
        <taxon>Lachnospirales</taxon>
        <taxon>Anaerotignaceae</taxon>
        <taxon>Anaerotignum</taxon>
    </lineage>
</organism>
<comment type="caution">
    <text evidence="1">The sequence shown here is derived from an EMBL/GenBank/DDBJ whole genome shotgun (WGS) entry which is preliminary data.</text>
</comment>
<evidence type="ECO:0000313" key="2">
    <source>
        <dbReference type="Proteomes" id="UP000287361"/>
    </source>
</evidence>
<reference evidence="1 2" key="1">
    <citation type="submission" date="2018-10" db="EMBL/GenBank/DDBJ databases">
        <title>Draft Genome Sequence of Anaerotignum sp. KCTC 15736.</title>
        <authorList>
            <person name="Choi S.H."/>
            <person name="Kim J.S."/>
            <person name="Kang S.W."/>
            <person name="Lee J.S."/>
            <person name="Park S.H."/>
        </authorList>
    </citation>
    <scope>NUCLEOTIDE SEQUENCE [LARGE SCALE GENOMIC DNA]</scope>
    <source>
        <strain evidence="1 2">KCTC 15736</strain>
    </source>
</reference>
<dbReference type="Proteomes" id="UP000287361">
    <property type="component" value="Unassembled WGS sequence"/>
</dbReference>